<organism evidence="2">
    <name type="scientific">termite gut metagenome</name>
    <dbReference type="NCBI Taxonomy" id="433724"/>
    <lineage>
        <taxon>unclassified sequences</taxon>
        <taxon>metagenomes</taxon>
        <taxon>organismal metagenomes</taxon>
    </lineage>
</organism>
<protein>
    <recommendedName>
        <fullName evidence="3">O-antigen ligase domain-containing protein</fullName>
    </recommendedName>
</protein>
<comment type="caution">
    <text evidence="2">The sequence shown here is derived from an EMBL/GenBank/DDBJ whole genome shotgun (WGS) entry which is preliminary data.</text>
</comment>
<evidence type="ECO:0000313" key="2">
    <source>
        <dbReference type="EMBL" id="KAA6325746.1"/>
    </source>
</evidence>
<feature type="transmembrane region" description="Helical" evidence="1">
    <location>
        <begin position="128"/>
        <end position="151"/>
    </location>
</feature>
<dbReference type="EMBL" id="SNRY01002301">
    <property type="protein sequence ID" value="KAA6325746.1"/>
    <property type="molecule type" value="Genomic_DNA"/>
</dbReference>
<feature type="transmembrane region" description="Helical" evidence="1">
    <location>
        <begin position="290"/>
        <end position="308"/>
    </location>
</feature>
<accession>A0A5J4QVA0</accession>
<feature type="transmembrane region" description="Helical" evidence="1">
    <location>
        <begin position="40"/>
        <end position="60"/>
    </location>
</feature>
<evidence type="ECO:0000256" key="1">
    <source>
        <dbReference type="SAM" id="Phobius"/>
    </source>
</evidence>
<sequence>MSIFRCNSVSFLIISFLLLSPFFDAITGFSILNGKAEEGYLGSPSQILRICFLFFGFFTLTSSLRSIFIIILCYLLILESTIFFWASSIHSFFSGINITTKILFAYLFYAVLSSAIELHKISITKILNIYYISAFLYSVGVIFPFILGIGASSYTEGTFGTKGFFASGNALSPYLGVASSLLLLKKNKSLFMKFIFLFILITLILLGTKASLFFLIINIYIYISIISPIKRRFFLFFVFVLFFYIDWNKIYEMISEMHSIILYRYQNSSNILSFILSGRDIYVRDAFKELMLSNIFYFRLLLGGGALLSFRTQNLENIVLGDTLETDLFDILFMYGFVGVVIYIFIIIKIFYFTFYLRTFSFFVFIAFFIHSIFAGHILFNGMSIVSGIILYIFVKERGKYIENYYHFSWK</sequence>
<reference evidence="2" key="1">
    <citation type="submission" date="2019-03" db="EMBL/GenBank/DDBJ databases">
        <title>Single cell metagenomics reveals metabolic interactions within the superorganism composed of flagellate Streblomastix strix and complex community of Bacteroidetes bacteria on its surface.</title>
        <authorList>
            <person name="Treitli S.C."/>
            <person name="Kolisko M."/>
            <person name="Husnik F."/>
            <person name="Keeling P."/>
            <person name="Hampl V."/>
        </authorList>
    </citation>
    <scope>NUCLEOTIDE SEQUENCE</scope>
    <source>
        <strain evidence="2">STM</strain>
    </source>
</reference>
<evidence type="ECO:0008006" key="3">
    <source>
        <dbReference type="Google" id="ProtNLM"/>
    </source>
</evidence>
<name>A0A5J4QVA0_9ZZZZ</name>
<dbReference type="AlphaFoldDB" id="A0A5J4QVA0"/>
<feature type="transmembrane region" description="Helical" evidence="1">
    <location>
        <begin position="67"/>
        <end position="86"/>
    </location>
</feature>
<feature type="transmembrane region" description="Helical" evidence="1">
    <location>
        <begin position="229"/>
        <end position="247"/>
    </location>
</feature>
<feature type="transmembrane region" description="Helical" evidence="1">
    <location>
        <begin position="196"/>
        <end position="223"/>
    </location>
</feature>
<feature type="transmembrane region" description="Helical" evidence="1">
    <location>
        <begin position="378"/>
        <end position="395"/>
    </location>
</feature>
<feature type="transmembrane region" description="Helical" evidence="1">
    <location>
        <begin position="92"/>
        <end position="116"/>
    </location>
</feature>
<keyword evidence="1" id="KW-0812">Transmembrane</keyword>
<gene>
    <name evidence="2" type="ORF">EZS27_025076</name>
</gene>
<feature type="transmembrane region" description="Helical" evidence="1">
    <location>
        <begin position="328"/>
        <end position="348"/>
    </location>
</feature>
<keyword evidence="1" id="KW-0472">Membrane</keyword>
<proteinExistence type="predicted"/>
<keyword evidence="1" id="KW-1133">Transmembrane helix</keyword>